<keyword evidence="3" id="KW-1185">Reference proteome</keyword>
<accession>A0A6A4GRM1</accession>
<keyword evidence="1" id="KW-0472">Membrane</keyword>
<evidence type="ECO:0000313" key="2">
    <source>
        <dbReference type="EMBL" id="KAE9387804.1"/>
    </source>
</evidence>
<keyword evidence="1" id="KW-1133">Transmembrane helix</keyword>
<dbReference type="AlphaFoldDB" id="A0A6A4GRM1"/>
<protein>
    <submittedName>
        <fullName evidence="2">Uncharacterized protein</fullName>
    </submittedName>
</protein>
<proteinExistence type="predicted"/>
<reference evidence="2" key="1">
    <citation type="journal article" date="2019" name="Environ. Microbiol.">
        <title>Fungal ecological strategies reflected in gene transcription - a case study of two litter decomposers.</title>
        <authorList>
            <person name="Barbi F."/>
            <person name="Kohler A."/>
            <person name="Barry K."/>
            <person name="Baskaran P."/>
            <person name="Daum C."/>
            <person name="Fauchery L."/>
            <person name="Ihrmark K."/>
            <person name="Kuo A."/>
            <person name="LaButti K."/>
            <person name="Lipzen A."/>
            <person name="Morin E."/>
            <person name="Grigoriev I.V."/>
            <person name="Henrissat B."/>
            <person name="Lindahl B."/>
            <person name="Martin F."/>
        </authorList>
    </citation>
    <scope>NUCLEOTIDE SEQUENCE</scope>
    <source>
        <strain evidence="2">JB14</strain>
    </source>
</reference>
<dbReference type="EMBL" id="ML769780">
    <property type="protein sequence ID" value="KAE9387804.1"/>
    <property type="molecule type" value="Genomic_DNA"/>
</dbReference>
<organism evidence="2 3">
    <name type="scientific">Gymnopus androsaceus JB14</name>
    <dbReference type="NCBI Taxonomy" id="1447944"/>
    <lineage>
        <taxon>Eukaryota</taxon>
        <taxon>Fungi</taxon>
        <taxon>Dikarya</taxon>
        <taxon>Basidiomycota</taxon>
        <taxon>Agaricomycotina</taxon>
        <taxon>Agaricomycetes</taxon>
        <taxon>Agaricomycetidae</taxon>
        <taxon>Agaricales</taxon>
        <taxon>Marasmiineae</taxon>
        <taxon>Omphalotaceae</taxon>
        <taxon>Gymnopus</taxon>
    </lineage>
</organism>
<sequence>MLDVKVPPGLMDVLDFSNPSGLNPIYAGTPCLLRHHNPSFIPCRLFFSYIRRDGRFEKFFETSAHTDANLDSNSTATSNTLRIHRERHYSITPNYWIFTISRSLYVVCGLGCGCVGFKAGMIALALGVKMNRTLRCLDVEAPSRLS</sequence>
<evidence type="ECO:0000313" key="3">
    <source>
        <dbReference type="Proteomes" id="UP000799118"/>
    </source>
</evidence>
<name>A0A6A4GRM1_9AGAR</name>
<keyword evidence="1" id="KW-0812">Transmembrane</keyword>
<gene>
    <name evidence="2" type="ORF">BT96DRAFT_456938</name>
</gene>
<feature type="transmembrane region" description="Helical" evidence="1">
    <location>
        <begin position="104"/>
        <end position="128"/>
    </location>
</feature>
<evidence type="ECO:0000256" key="1">
    <source>
        <dbReference type="SAM" id="Phobius"/>
    </source>
</evidence>
<dbReference type="Proteomes" id="UP000799118">
    <property type="component" value="Unassembled WGS sequence"/>
</dbReference>